<dbReference type="InterPro" id="IPR057191">
    <property type="entry name" value="DUF7869"/>
</dbReference>
<comment type="caution">
    <text evidence="2">The sequence shown here is derived from an EMBL/GenBank/DDBJ whole genome shotgun (WGS) entry which is preliminary data.</text>
</comment>
<organism evidence="2 3">
    <name type="scientific">Caenorhabditis angaria</name>
    <dbReference type="NCBI Taxonomy" id="860376"/>
    <lineage>
        <taxon>Eukaryota</taxon>
        <taxon>Metazoa</taxon>
        <taxon>Ecdysozoa</taxon>
        <taxon>Nematoda</taxon>
        <taxon>Chromadorea</taxon>
        <taxon>Rhabditida</taxon>
        <taxon>Rhabditina</taxon>
        <taxon>Rhabditomorpha</taxon>
        <taxon>Rhabditoidea</taxon>
        <taxon>Rhabditidae</taxon>
        <taxon>Peloderinae</taxon>
        <taxon>Caenorhabditis</taxon>
    </lineage>
</organism>
<gene>
    <name evidence="2" type="ORF">CAMP_LOCUS16538</name>
</gene>
<dbReference type="PANTHER" id="PTHR33153:SF3">
    <property type="entry name" value="TRAFFICKING PROTEIN PARTICLE COMPLEX SUBUNIT 11 DOMAIN-CONTAINING PROTEIN"/>
    <property type="match status" value="1"/>
</dbReference>
<name>A0A9P1J075_9PELO</name>
<dbReference type="OrthoDB" id="5863637at2759"/>
<evidence type="ECO:0000313" key="3">
    <source>
        <dbReference type="Proteomes" id="UP001152747"/>
    </source>
</evidence>
<feature type="domain" description="DUF7869" evidence="1">
    <location>
        <begin position="302"/>
        <end position="457"/>
    </location>
</feature>
<proteinExistence type="predicted"/>
<reference evidence="2" key="1">
    <citation type="submission" date="2022-11" db="EMBL/GenBank/DDBJ databases">
        <authorList>
            <person name="Kikuchi T."/>
        </authorList>
    </citation>
    <scope>NUCLEOTIDE SEQUENCE</scope>
    <source>
        <strain evidence="2">PS1010</strain>
    </source>
</reference>
<accession>A0A9P1J075</accession>
<dbReference type="EMBL" id="CANHGI010000006">
    <property type="protein sequence ID" value="CAI5453901.1"/>
    <property type="molecule type" value="Genomic_DNA"/>
</dbReference>
<keyword evidence="3" id="KW-1185">Reference proteome</keyword>
<dbReference type="PANTHER" id="PTHR33153">
    <property type="entry name" value="MYND-TYPE DOMAIN-CONTAINING PROTEIN"/>
    <property type="match status" value="1"/>
</dbReference>
<dbReference type="Proteomes" id="UP001152747">
    <property type="component" value="Unassembled WGS sequence"/>
</dbReference>
<evidence type="ECO:0000259" key="1">
    <source>
        <dbReference type="Pfam" id="PF25273"/>
    </source>
</evidence>
<evidence type="ECO:0000313" key="2">
    <source>
        <dbReference type="EMBL" id="CAI5453901.1"/>
    </source>
</evidence>
<sequence>MSIDELLDFEKRFEEYAEPSRYYPSEDIIASCCCLDYCNLFISRSTILQARSKYVEFAAKLKNTPKQTIRNLFLDTVIKEQTDGTYKIIYSIPACFNMYARIFGMSFSNFIDCNDGNMSKLRKGSIYQKTVDKLGKTIKVLSNFCQFHPCGGLLLPPDFNERMCMMPKGSMMPTRTLRKYIKSKIKRRKADLLLRCTTCISLKHTIRTYGGRTMIAAYKKLKAHYSFVNHERGTLEALAEISRDESSDITLIKCDGMSNRFSKLPLMISRPKTIGDADRIAVKLDTCQLARNTDTNAYKNYDYIALNGKYQCDSSYILSLLFDTLSKINKIGPHLVLVFDGCATNRSEVLFGGLCVLLAKSQIVKKITVLYQTTGHSHNSVDSHFGVLSKKLRKIDAYDPNDFANTLRSIDSVFDVIEDHTVYDFSELSTHTIKYKYRTTNHQFIFRKVNDKMVWSTAKFINSNMIFESDNFQNSFPVFQDTFDPSNFWPKIRKSNCTASTMLLANLIKVCGGFLSQMNREEFRNHINKYGKTTFRRTINLIENSIRKGMEMDDDEEETATSIITYLKSLDFKTVRAPCDPIIP</sequence>
<dbReference type="AlphaFoldDB" id="A0A9P1J075"/>
<dbReference type="Pfam" id="PF25273">
    <property type="entry name" value="DUF7869"/>
    <property type="match status" value="1"/>
</dbReference>
<protein>
    <recommendedName>
        <fullName evidence="1">DUF7869 domain-containing protein</fullName>
    </recommendedName>
</protein>